<name>A0A6P8K1V2_DROMA</name>
<dbReference type="AlphaFoldDB" id="A0A6P8K1V2"/>
<dbReference type="GO" id="GO:0003723">
    <property type="term" value="F:RNA binding"/>
    <property type="evidence" value="ECO:0007669"/>
    <property type="project" value="UniProtKB-KW"/>
</dbReference>
<dbReference type="InterPro" id="IPR025715">
    <property type="entry name" value="FoP_C"/>
</dbReference>
<feature type="compositionally biased region" description="Basic residues" evidence="2">
    <location>
        <begin position="27"/>
        <end position="37"/>
    </location>
</feature>
<feature type="compositionally biased region" description="Polar residues" evidence="2">
    <location>
        <begin position="1"/>
        <end position="24"/>
    </location>
</feature>
<dbReference type="Proteomes" id="UP000515162">
    <property type="component" value="Chromosome 3R"/>
</dbReference>
<feature type="region of interest" description="Disordered" evidence="2">
    <location>
        <begin position="120"/>
        <end position="424"/>
    </location>
</feature>
<protein>
    <submittedName>
        <fullName evidence="5">Serine/arginine repetitive matrix protein 2</fullName>
    </submittedName>
</protein>
<dbReference type="GeneID" id="117142646"/>
<dbReference type="RefSeq" id="XP_033162643.1">
    <property type="nucleotide sequence ID" value="XM_033306752.1"/>
</dbReference>
<feature type="compositionally biased region" description="Low complexity" evidence="2">
    <location>
        <begin position="120"/>
        <end position="136"/>
    </location>
</feature>
<sequence length="424" mass="46609">MNTGISLNERFTQMQSKQPKQTPQGRGRSRSRSRSRRIVNSGAGNQGMSAVNSRLLKEFKRLHTVQTALKLKRRSLRTTAVSGRGQRVAGVKSLRLAPNGKPIRSNNVTRVATMRADLVASSNAARNRRSGSSMRNVPATNGGGGGLRQRLGQRRPSVGGAAERVERRQRQQQQAPRGRSRSRSRSRHPQTQRVDRARSQSRGRSIGRSQSRNRDRSAQGRVPVKQRLSVKHRLGVRTGQRNNQAKILPQRRAPSQIRGVAGGRVEKRRSAQISQKKGVSASIAGRQGRPRRRSVARNAASTGGAVNNPAPARRSRSRNRAAAVAAAAIAATAQGRANPRQRRGRSAGAAKGNIIRNGKIDKNAKVKATNGGKNGPQQQVRRGRSRSRKPTGKPQRPEVKREDLDMELDQYMSTTKSEMDYLLK</sequence>
<evidence type="ECO:0000256" key="2">
    <source>
        <dbReference type="SAM" id="MobiDB-lite"/>
    </source>
</evidence>
<feature type="compositionally biased region" description="Basic residues" evidence="2">
    <location>
        <begin position="178"/>
        <end position="190"/>
    </location>
</feature>
<evidence type="ECO:0000313" key="4">
    <source>
        <dbReference type="Proteomes" id="UP000515162"/>
    </source>
</evidence>
<evidence type="ECO:0000259" key="3">
    <source>
        <dbReference type="SMART" id="SM01218"/>
    </source>
</evidence>
<reference evidence="5" key="1">
    <citation type="submission" date="2025-08" db="UniProtKB">
        <authorList>
            <consortium name="RefSeq"/>
        </authorList>
    </citation>
    <scope>IDENTIFICATION</scope>
    <source>
        <strain evidence="5">Mau12</strain>
        <tissue evidence="5">Whole Body</tissue>
    </source>
</reference>
<dbReference type="SMART" id="SM01218">
    <property type="entry name" value="FoP_duplication"/>
    <property type="match status" value="1"/>
</dbReference>
<dbReference type="Pfam" id="PF13865">
    <property type="entry name" value="FoP_duplication"/>
    <property type="match status" value="1"/>
</dbReference>
<keyword evidence="1" id="KW-0694">RNA-binding</keyword>
<evidence type="ECO:0000313" key="5">
    <source>
        <dbReference type="RefSeq" id="XP_033162643.1"/>
    </source>
</evidence>
<feature type="compositionally biased region" description="Basic residues" evidence="2">
    <location>
        <begin position="381"/>
        <end position="391"/>
    </location>
</feature>
<keyword evidence="4" id="KW-1185">Reference proteome</keyword>
<accession>A0A6P8K1V2</accession>
<feature type="domain" description="Chromatin target of PRMT1 protein C-terminal" evidence="3">
    <location>
        <begin position="352"/>
        <end position="424"/>
    </location>
</feature>
<feature type="region of interest" description="Disordered" evidence="2">
    <location>
        <begin position="1"/>
        <end position="49"/>
    </location>
</feature>
<organism evidence="4 5">
    <name type="scientific">Drosophila mauritiana</name>
    <name type="common">Fruit fly</name>
    <dbReference type="NCBI Taxonomy" id="7226"/>
    <lineage>
        <taxon>Eukaryota</taxon>
        <taxon>Metazoa</taxon>
        <taxon>Ecdysozoa</taxon>
        <taxon>Arthropoda</taxon>
        <taxon>Hexapoda</taxon>
        <taxon>Insecta</taxon>
        <taxon>Pterygota</taxon>
        <taxon>Neoptera</taxon>
        <taxon>Endopterygota</taxon>
        <taxon>Diptera</taxon>
        <taxon>Brachycera</taxon>
        <taxon>Muscomorpha</taxon>
        <taxon>Ephydroidea</taxon>
        <taxon>Drosophilidae</taxon>
        <taxon>Drosophila</taxon>
        <taxon>Sophophora</taxon>
    </lineage>
</organism>
<feature type="compositionally biased region" description="Low complexity" evidence="2">
    <location>
        <begin position="320"/>
        <end position="337"/>
    </location>
</feature>
<gene>
    <name evidence="5" type="primary">LOC117142646</name>
</gene>
<proteinExistence type="predicted"/>
<feature type="compositionally biased region" description="Low complexity" evidence="2">
    <location>
        <begin position="200"/>
        <end position="210"/>
    </location>
</feature>
<evidence type="ECO:0000256" key="1">
    <source>
        <dbReference type="ARBA" id="ARBA00022884"/>
    </source>
</evidence>